<dbReference type="NCBIfam" id="NF002270">
    <property type="entry name" value="PRK01202.1"/>
    <property type="match status" value="1"/>
</dbReference>
<comment type="subunit">
    <text evidence="3">The glycine cleavage system is composed of four proteins: P, T, L and H.</text>
</comment>
<dbReference type="Proteomes" id="UP000032309">
    <property type="component" value="Unassembled WGS sequence"/>
</dbReference>
<dbReference type="PROSITE" id="PS50968">
    <property type="entry name" value="BIOTINYL_LIPOYL"/>
    <property type="match status" value="1"/>
</dbReference>
<evidence type="ECO:0000256" key="3">
    <source>
        <dbReference type="HAMAP-Rule" id="MF_00272"/>
    </source>
</evidence>
<gene>
    <name evidence="3" type="primary">gcvH</name>
    <name evidence="5" type="ORF">BROSI_A1529</name>
</gene>
<evidence type="ECO:0000256" key="2">
    <source>
        <dbReference type="ARBA" id="ARBA00022823"/>
    </source>
</evidence>
<dbReference type="InterPro" id="IPR017453">
    <property type="entry name" value="GCV_H_sub"/>
</dbReference>
<dbReference type="InterPro" id="IPR002930">
    <property type="entry name" value="GCV_H"/>
</dbReference>
<feature type="modified residue" description="N6-lipoyllysine" evidence="3">
    <location>
        <position position="65"/>
    </location>
</feature>
<dbReference type="Gene3D" id="2.40.50.100">
    <property type="match status" value="1"/>
</dbReference>
<dbReference type="CDD" id="cd06848">
    <property type="entry name" value="GCS_H"/>
    <property type="match status" value="1"/>
</dbReference>
<comment type="cofactor">
    <cofactor evidence="3">
        <name>(R)-lipoate</name>
        <dbReference type="ChEBI" id="CHEBI:83088"/>
    </cofactor>
    <text evidence="3">Binds 1 lipoyl cofactor covalently.</text>
</comment>
<dbReference type="SUPFAM" id="SSF51230">
    <property type="entry name" value="Single hybrid motif"/>
    <property type="match status" value="1"/>
</dbReference>
<feature type="domain" description="Lipoyl-binding" evidence="4">
    <location>
        <begin position="24"/>
        <end position="106"/>
    </location>
</feature>
<comment type="caution">
    <text evidence="5">The sequence shown here is derived from an EMBL/GenBank/DDBJ whole genome shotgun (WGS) entry which is preliminary data.</text>
</comment>
<dbReference type="InterPro" id="IPR003016">
    <property type="entry name" value="2-oxoA_DH_lipoyl-BS"/>
</dbReference>
<evidence type="ECO:0000256" key="1">
    <source>
        <dbReference type="ARBA" id="ARBA00009249"/>
    </source>
</evidence>
<sequence length="130" mass="14471">MANIPNELFYTKTHEWVKKINQKEVIVGITDHAQQQLKDIVFVELPTIGKAVKAGAACAVVESVKAAYDIYAPISGKVIKTNQQIQEKPELVNKDPYGEGWFLHIEISNPNELNNLLSPAQYRAVSESGH</sequence>
<dbReference type="InterPro" id="IPR011053">
    <property type="entry name" value="Single_hybrid_motif"/>
</dbReference>
<name>A0ABQ0JWF0_9BACT</name>
<dbReference type="EMBL" id="BAFN01000001">
    <property type="protein sequence ID" value="GAN33013.1"/>
    <property type="molecule type" value="Genomic_DNA"/>
</dbReference>
<dbReference type="Pfam" id="PF01597">
    <property type="entry name" value="GCV_H"/>
    <property type="match status" value="1"/>
</dbReference>
<organism evidence="5 6">
    <name type="scientific">Candidatus Brocadia sinica JPN1</name>
    <dbReference type="NCBI Taxonomy" id="1197129"/>
    <lineage>
        <taxon>Bacteria</taxon>
        <taxon>Pseudomonadati</taxon>
        <taxon>Planctomycetota</taxon>
        <taxon>Candidatus Brocadiia</taxon>
        <taxon>Candidatus Brocadiales</taxon>
        <taxon>Candidatus Brocadiaceae</taxon>
        <taxon>Candidatus Brocadia</taxon>
    </lineage>
</organism>
<dbReference type="InterPro" id="IPR000089">
    <property type="entry name" value="Biotin_lipoyl"/>
</dbReference>
<comment type="similarity">
    <text evidence="1 3">Belongs to the GcvH family.</text>
</comment>
<protein>
    <recommendedName>
        <fullName evidence="3">Glycine cleavage system H protein</fullName>
    </recommendedName>
</protein>
<dbReference type="NCBIfam" id="TIGR00527">
    <property type="entry name" value="gcvH"/>
    <property type="match status" value="1"/>
</dbReference>
<evidence type="ECO:0000313" key="5">
    <source>
        <dbReference type="EMBL" id="GAN33013.1"/>
    </source>
</evidence>
<accession>A0ABQ0JWF0</accession>
<dbReference type="RefSeq" id="WP_052563081.1">
    <property type="nucleotide sequence ID" value="NZ_BAFN01000001.1"/>
</dbReference>
<dbReference type="PROSITE" id="PS00189">
    <property type="entry name" value="LIPOYL"/>
    <property type="match status" value="1"/>
</dbReference>
<reference evidence="6" key="1">
    <citation type="journal article" date="2015" name="Genome Announc.">
        <title>Draft Genome Sequence of an Anaerobic Ammonium-Oxidizing Bacterium, "Candidatus Brocadia sinica".</title>
        <authorList>
            <person name="Oshiki M."/>
            <person name="Shinyako-Hata K."/>
            <person name="Satoh H."/>
            <person name="Okabe S."/>
        </authorList>
    </citation>
    <scope>NUCLEOTIDE SEQUENCE [LARGE SCALE GENOMIC DNA]</scope>
    <source>
        <strain evidence="6">JPN1</strain>
    </source>
</reference>
<keyword evidence="2 3" id="KW-0450">Lipoyl</keyword>
<dbReference type="InterPro" id="IPR033753">
    <property type="entry name" value="GCV_H/Fam206"/>
</dbReference>
<proteinExistence type="inferred from homology"/>
<comment type="function">
    <text evidence="3">The glycine cleavage system catalyzes the degradation of glycine. The H protein shuttles the methylamine group of glycine from the P protein to the T protein.</text>
</comment>
<evidence type="ECO:0000259" key="4">
    <source>
        <dbReference type="PROSITE" id="PS50968"/>
    </source>
</evidence>
<keyword evidence="6" id="KW-1185">Reference proteome</keyword>
<evidence type="ECO:0000313" key="6">
    <source>
        <dbReference type="Proteomes" id="UP000032309"/>
    </source>
</evidence>
<dbReference type="HAMAP" id="MF_00272">
    <property type="entry name" value="GcvH"/>
    <property type="match status" value="1"/>
</dbReference>
<dbReference type="PANTHER" id="PTHR11715">
    <property type="entry name" value="GLYCINE CLEAVAGE SYSTEM H PROTEIN"/>
    <property type="match status" value="1"/>
</dbReference>
<dbReference type="PANTHER" id="PTHR11715:SF3">
    <property type="entry name" value="GLYCINE CLEAVAGE SYSTEM H PROTEIN-RELATED"/>
    <property type="match status" value="1"/>
</dbReference>